<name>A0A0E9SBA3_ANGAN</name>
<protein>
    <submittedName>
        <fullName evidence="1">Uncharacterized protein</fullName>
    </submittedName>
</protein>
<sequence>MKNHFSRSAFF</sequence>
<organism evidence="1">
    <name type="scientific">Anguilla anguilla</name>
    <name type="common">European freshwater eel</name>
    <name type="synonym">Muraena anguilla</name>
    <dbReference type="NCBI Taxonomy" id="7936"/>
    <lineage>
        <taxon>Eukaryota</taxon>
        <taxon>Metazoa</taxon>
        <taxon>Chordata</taxon>
        <taxon>Craniata</taxon>
        <taxon>Vertebrata</taxon>
        <taxon>Euteleostomi</taxon>
        <taxon>Actinopterygii</taxon>
        <taxon>Neopterygii</taxon>
        <taxon>Teleostei</taxon>
        <taxon>Anguilliformes</taxon>
        <taxon>Anguillidae</taxon>
        <taxon>Anguilla</taxon>
    </lineage>
</organism>
<proteinExistence type="predicted"/>
<accession>A0A0E9SBA3</accession>
<reference evidence="1" key="1">
    <citation type="submission" date="2014-11" db="EMBL/GenBank/DDBJ databases">
        <authorList>
            <person name="Amaro Gonzalez C."/>
        </authorList>
    </citation>
    <scope>NUCLEOTIDE SEQUENCE</scope>
</reference>
<reference evidence="1" key="2">
    <citation type="journal article" date="2015" name="Fish Shellfish Immunol.">
        <title>Early steps in the European eel (Anguilla anguilla)-Vibrio vulnificus interaction in the gills: Role of the RtxA13 toxin.</title>
        <authorList>
            <person name="Callol A."/>
            <person name="Pajuelo D."/>
            <person name="Ebbesson L."/>
            <person name="Teles M."/>
            <person name="MacKenzie S."/>
            <person name="Amaro C."/>
        </authorList>
    </citation>
    <scope>NUCLEOTIDE SEQUENCE</scope>
</reference>
<evidence type="ECO:0000313" key="1">
    <source>
        <dbReference type="EMBL" id="JAH38556.1"/>
    </source>
</evidence>
<dbReference type="EMBL" id="GBXM01070021">
    <property type="protein sequence ID" value="JAH38556.1"/>
    <property type="molecule type" value="Transcribed_RNA"/>
</dbReference>